<keyword evidence="2" id="KW-0413">Isomerase</keyword>
<name>A0A1G8FT61_9CLOT</name>
<feature type="active site" evidence="3">
    <location>
        <position position="45"/>
    </location>
</feature>
<dbReference type="RefSeq" id="WP_031572531.1">
    <property type="nucleotide sequence ID" value="NZ_FNDZ01000001.1"/>
</dbReference>
<dbReference type="AlphaFoldDB" id="A0A1G8FT61"/>
<dbReference type="InterPro" id="IPR003719">
    <property type="entry name" value="Phenazine_PhzF-like"/>
</dbReference>
<dbReference type="PANTHER" id="PTHR13774">
    <property type="entry name" value="PHENAZINE BIOSYNTHESIS PROTEIN"/>
    <property type="match status" value="1"/>
</dbReference>
<evidence type="ECO:0000256" key="2">
    <source>
        <dbReference type="ARBA" id="ARBA00023235"/>
    </source>
</evidence>
<gene>
    <name evidence="4" type="ORF">SAMN05421804_10128</name>
</gene>
<dbReference type="EMBL" id="FNDZ01000001">
    <property type="protein sequence ID" value="SDH85332.1"/>
    <property type="molecule type" value="Genomic_DNA"/>
</dbReference>
<dbReference type="Proteomes" id="UP000183255">
    <property type="component" value="Unassembled WGS sequence"/>
</dbReference>
<organism evidence="4 5">
    <name type="scientific">Proteiniclasticum ruminis</name>
    <dbReference type="NCBI Taxonomy" id="398199"/>
    <lineage>
        <taxon>Bacteria</taxon>
        <taxon>Bacillati</taxon>
        <taxon>Bacillota</taxon>
        <taxon>Clostridia</taxon>
        <taxon>Eubacteriales</taxon>
        <taxon>Clostridiaceae</taxon>
        <taxon>Proteiniclasticum</taxon>
    </lineage>
</organism>
<dbReference type="NCBIfam" id="TIGR00654">
    <property type="entry name" value="PhzF_family"/>
    <property type="match status" value="1"/>
</dbReference>
<evidence type="ECO:0000313" key="5">
    <source>
        <dbReference type="Proteomes" id="UP000183255"/>
    </source>
</evidence>
<dbReference type="Pfam" id="PF02567">
    <property type="entry name" value="PhzC-PhzF"/>
    <property type="match status" value="1"/>
</dbReference>
<evidence type="ECO:0000313" key="4">
    <source>
        <dbReference type="EMBL" id="SDH85332.1"/>
    </source>
</evidence>
<protein>
    <submittedName>
        <fullName evidence="4">Phenazine biosynthesis protein PhzF family</fullName>
    </submittedName>
</protein>
<reference evidence="4 5" key="1">
    <citation type="submission" date="2016-10" db="EMBL/GenBank/DDBJ databases">
        <authorList>
            <person name="de Groot N.N."/>
        </authorList>
    </citation>
    <scope>NUCLEOTIDE SEQUENCE [LARGE SCALE GENOMIC DNA]</scope>
    <source>
        <strain evidence="4 5">CGMCC 1.5058</strain>
    </source>
</reference>
<dbReference type="PANTHER" id="PTHR13774:SF39">
    <property type="entry name" value="BIOSYNTHESIS PROTEIN, PUTATIVE-RELATED"/>
    <property type="match status" value="1"/>
</dbReference>
<evidence type="ECO:0000256" key="1">
    <source>
        <dbReference type="ARBA" id="ARBA00008270"/>
    </source>
</evidence>
<comment type="similarity">
    <text evidence="1">Belongs to the PhzF family.</text>
</comment>
<evidence type="ECO:0000256" key="3">
    <source>
        <dbReference type="PIRSR" id="PIRSR016184-1"/>
    </source>
</evidence>
<dbReference type="SUPFAM" id="SSF54506">
    <property type="entry name" value="Diaminopimelate epimerase-like"/>
    <property type="match status" value="1"/>
</dbReference>
<dbReference type="GO" id="GO:0005737">
    <property type="term" value="C:cytoplasm"/>
    <property type="evidence" value="ECO:0007669"/>
    <property type="project" value="TreeGrafter"/>
</dbReference>
<dbReference type="GO" id="GO:0016853">
    <property type="term" value="F:isomerase activity"/>
    <property type="evidence" value="ECO:0007669"/>
    <property type="project" value="UniProtKB-KW"/>
</dbReference>
<proteinExistence type="inferred from homology"/>
<accession>A0A1G8FT61</accession>
<dbReference type="PIRSF" id="PIRSF016184">
    <property type="entry name" value="PhzC_PhzF"/>
    <property type="match status" value="1"/>
</dbReference>
<sequence>MILKYTVNAFSKIPGGGNPAGVVFYADFLKDSEMQQMAEELNFSETAFIMTSEDALCKIRYFTPVEEVRLCGHATIASIGLMKHLKMVSDGVHQIETAAGLLTVMVYPDKIMLEMDEPNFFETMDRHLISDSLGIETDSLLELPSPQIVSTGLKDLIVGVKSLEILRTLRPDFNKIADISSKADMAGYHVYSYGPDGSVHMRNFAPLLGIQEESATGTASGALAVYLYKYGILPKASETTRTFFQGMFMARPSEIDILLRDDGENTKVFVGGGVSDIIPLG</sequence>
<dbReference type="Gene3D" id="3.10.310.10">
    <property type="entry name" value="Diaminopimelate Epimerase, Chain A, domain 1"/>
    <property type="match status" value="2"/>
</dbReference>